<dbReference type="Proteomes" id="UP001058074">
    <property type="component" value="Unassembled WGS sequence"/>
</dbReference>
<comment type="caution">
    <text evidence="1">The sequence shown here is derived from an EMBL/GenBank/DDBJ whole genome shotgun (WGS) entry which is preliminary data.</text>
</comment>
<name>A0ACB5R9Q4_9CLOT</name>
<accession>A0ACB5R9Q4</accession>
<keyword evidence="2" id="KW-1185">Reference proteome</keyword>
<protein>
    <submittedName>
        <fullName evidence="1">Uncharacterized protein</fullName>
    </submittedName>
</protein>
<reference evidence="1" key="1">
    <citation type="journal article" date="2025" name="Int. J. Syst. Evol. Microbiol.">
        <title>Inconstantimicrobium mannanitabidum sp. nov., a novel member of the family Clostridiaceae isolated from anoxic soil under the treatment of reductive soil disinfestation.</title>
        <authorList>
            <person name="Ueki A."/>
            <person name="Tonouchi A."/>
            <person name="Honma S."/>
            <person name="Kaku N."/>
            <person name="Ueki K."/>
        </authorList>
    </citation>
    <scope>NUCLEOTIDE SEQUENCE</scope>
    <source>
        <strain evidence="1">TW13</strain>
    </source>
</reference>
<evidence type="ECO:0000313" key="1">
    <source>
        <dbReference type="EMBL" id="GKX65917.1"/>
    </source>
</evidence>
<proteinExistence type="predicted"/>
<sequence>MKKFELDKRMKSFLKDFNSFIEYLAFNEVTVGKTNNFISPKFLFEINEVMEIKQEGIKPTSTQVAYPLIHLFHNLSVSGRLFVRKSINGGKIILKATDRLKLFNDLSEVEKYITLIEILWVDCDFEKIRYQTHDFIDVNYTMRIVENLSVSPVNQNMHVDKNLIPLSTIILYLSYFGLIDVKENELEGKEKNERVFLLGEIKVITMGLEILKILDQRRNIENWNLPYLRELGEWNVEFIEEFYVPFKKLFKDGELNKTLPRKAVELKNGIYTFKVSLNKNMWAKIRFNGNHTLLDLHNYIQEAFSLDNDNMYSFFMDGVAWSKNKFTSPYDDEGPHVDEAKIGELGLDEKQSFLYLFNYSNPWRFEVEVDDIEETELRLLRPQIVEAKGN</sequence>
<dbReference type="EMBL" id="BROD01000001">
    <property type="protein sequence ID" value="GKX65917.1"/>
    <property type="molecule type" value="Genomic_DNA"/>
</dbReference>
<gene>
    <name evidence="1" type="ORF">rsdtw13_11750</name>
</gene>
<evidence type="ECO:0000313" key="2">
    <source>
        <dbReference type="Proteomes" id="UP001058074"/>
    </source>
</evidence>
<organism evidence="1 2">
    <name type="scientific">Inconstantimicrobium mannanitabidum</name>
    <dbReference type="NCBI Taxonomy" id="1604901"/>
    <lineage>
        <taxon>Bacteria</taxon>
        <taxon>Bacillati</taxon>
        <taxon>Bacillota</taxon>
        <taxon>Clostridia</taxon>
        <taxon>Eubacteriales</taxon>
        <taxon>Clostridiaceae</taxon>
        <taxon>Inconstantimicrobium</taxon>
    </lineage>
</organism>